<protein>
    <submittedName>
        <fullName evidence="1">Uncharacterized protein</fullName>
    </submittedName>
</protein>
<dbReference type="EMBL" id="GBRH01262413">
    <property type="protein sequence ID" value="JAD35482.1"/>
    <property type="molecule type" value="Transcribed_RNA"/>
</dbReference>
<organism evidence="1">
    <name type="scientific">Arundo donax</name>
    <name type="common">Giant reed</name>
    <name type="synonym">Donax arundinaceus</name>
    <dbReference type="NCBI Taxonomy" id="35708"/>
    <lineage>
        <taxon>Eukaryota</taxon>
        <taxon>Viridiplantae</taxon>
        <taxon>Streptophyta</taxon>
        <taxon>Embryophyta</taxon>
        <taxon>Tracheophyta</taxon>
        <taxon>Spermatophyta</taxon>
        <taxon>Magnoliopsida</taxon>
        <taxon>Liliopsida</taxon>
        <taxon>Poales</taxon>
        <taxon>Poaceae</taxon>
        <taxon>PACMAD clade</taxon>
        <taxon>Arundinoideae</taxon>
        <taxon>Arundineae</taxon>
        <taxon>Arundo</taxon>
    </lineage>
</organism>
<reference evidence="1" key="2">
    <citation type="journal article" date="2015" name="Data Brief">
        <title>Shoot transcriptome of the giant reed, Arundo donax.</title>
        <authorList>
            <person name="Barrero R.A."/>
            <person name="Guerrero F.D."/>
            <person name="Moolhuijzen P."/>
            <person name="Goolsby J.A."/>
            <person name="Tidwell J."/>
            <person name="Bellgard S.E."/>
            <person name="Bellgard M.I."/>
        </authorList>
    </citation>
    <scope>NUCLEOTIDE SEQUENCE</scope>
    <source>
        <tissue evidence="1">Shoot tissue taken approximately 20 cm above the soil surface</tissue>
    </source>
</reference>
<proteinExistence type="predicted"/>
<sequence length="44" mass="5038">MANMLNCRLGTFPMKYLGIPISENRLGITTFEDLLAKLRKKLEP</sequence>
<accession>A0A0A8ZKW2</accession>
<dbReference type="AlphaFoldDB" id="A0A0A8ZKW2"/>
<reference evidence="1" key="1">
    <citation type="submission" date="2014-09" db="EMBL/GenBank/DDBJ databases">
        <authorList>
            <person name="Magalhaes I.L.F."/>
            <person name="Oliveira U."/>
            <person name="Santos F.R."/>
            <person name="Vidigal T.H.D.A."/>
            <person name="Brescovit A.D."/>
            <person name="Santos A.J."/>
        </authorList>
    </citation>
    <scope>NUCLEOTIDE SEQUENCE</scope>
    <source>
        <tissue evidence="1">Shoot tissue taken approximately 20 cm above the soil surface</tissue>
    </source>
</reference>
<evidence type="ECO:0000313" key="1">
    <source>
        <dbReference type="EMBL" id="JAD35482.1"/>
    </source>
</evidence>
<name>A0A0A8ZKW2_ARUDO</name>